<evidence type="ECO:0000256" key="1">
    <source>
        <dbReference type="SAM" id="MobiDB-lite"/>
    </source>
</evidence>
<feature type="region of interest" description="Disordered" evidence="1">
    <location>
        <begin position="1"/>
        <end position="22"/>
    </location>
</feature>
<name>A0ABR5PHD1_9LACO</name>
<comment type="caution">
    <text evidence="2">The sequence shown here is derived from an EMBL/GenBank/DDBJ whole genome shotgun (WGS) entry which is preliminary data.</text>
</comment>
<dbReference type="EMBL" id="AZFI01000416">
    <property type="protein sequence ID" value="KRM14015.1"/>
    <property type="molecule type" value="Genomic_DNA"/>
</dbReference>
<proteinExistence type="predicted"/>
<evidence type="ECO:0000313" key="3">
    <source>
        <dbReference type="Proteomes" id="UP000051217"/>
    </source>
</evidence>
<sequence length="56" mass="6340">MTFQHLAGPLEKNNAEHKSNKAANTATNKQAVGEFFFILFDPLFSLLSFLFEFCDV</sequence>
<keyword evidence="3" id="KW-1185">Reference proteome</keyword>
<dbReference type="Proteomes" id="UP000051217">
    <property type="component" value="Unassembled WGS sequence"/>
</dbReference>
<organism evidence="2 3">
    <name type="scientific">Ligilactobacillus acidipiscis DSM 15836</name>
    <dbReference type="NCBI Taxonomy" id="1423716"/>
    <lineage>
        <taxon>Bacteria</taxon>
        <taxon>Bacillati</taxon>
        <taxon>Bacillota</taxon>
        <taxon>Bacilli</taxon>
        <taxon>Lactobacillales</taxon>
        <taxon>Lactobacillaceae</taxon>
        <taxon>Ligilactobacillus</taxon>
    </lineage>
</organism>
<accession>A0ABR5PHD1</accession>
<evidence type="ECO:0000313" key="2">
    <source>
        <dbReference type="EMBL" id="KRM14015.1"/>
    </source>
</evidence>
<reference evidence="2 3" key="1">
    <citation type="journal article" date="2015" name="Genome Announc.">
        <title>Expanding the biotechnology potential of lactobacilli through comparative genomics of 213 strains and associated genera.</title>
        <authorList>
            <person name="Sun Z."/>
            <person name="Harris H.M."/>
            <person name="McCann A."/>
            <person name="Guo C."/>
            <person name="Argimon S."/>
            <person name="Zhang W."/>
            <person name="Yang X."/>
            <person name="Jeffery I.B."/>
            <person name="Cooney J.C."/>
            <person name="Kagawa T.F."/>
            <person name="Liu W."/>
            <person name="Song Y."/>
            <person name="Salvetti E."/>
            <person name="Wrobel A."/>
            <person name="Rasinkangas P."/>
            <person name="Parkhill J."/>
            <person name="Rea M.C."/>
            <person name="O'Sullivan O."/>
            <person name="Ritari J."/>
            <person name="Douillard F.P."/>
            <person name="Paul Ross R."/>
            <person name="Yang R."/>
            <person name="Briner A.E."/>
            <person name="Felis G.E."/>
            <person name="de Vos W.M."/>
            <person name="Barrangou R."/>
            <person name="Klaenhammer T.R."/>
            <person name="Caufield P.W."/>
            <person name="Cui Y."/>
            <person name="Zhang H."/>
            <person name="O'Toole P.W."/>
        </authorList>
    </citation>
    <scope>NUCLEOTIDE SEQUENCE [LARGE SCALE GENOMIC DNA]</scope>
    <source>
        <strain evidence="2 3">DSM 15836</strain>
    </source>
</reference>
<gene>
    <name evidence="2" type="ORF">FC65_GL001582</name>
</gene>
<protein>
    <submittedName>
        <fullName evidence="2">Uncharacterized protein</fullName>
    </submittedName>
</protein>